<evidence type="ECO:0000256" key="1">
    <source>
        <dbReference type="SAM" id="Phobius"/>
    </source>
</evidence>
<name>A0A6B1FYQ6_9CHLR</name>
<reference evidence="2" key="1">
    <citation type="submission" date="2019-09" db="EMBL/GenBank/DDBJ databases">
        <title>Characterisation of the sponge microbiome using genome-centric metagenomics.</title>
        <authorList>
            <person name="Engelberts J.P."/>
            <person name="Robbins S.J."/>
            <person name="De Goeij J.M."/>
            <person name="Aranda M."/>
            <person name="Bell S.C."/>
            <person name="Webster N.S."/>
        </authorList>
    </citation>
    <scope>NUCLEOTIDE SEQUENCE</scope>
    <source>
        <strain evidence="2">SB0675_bin_29</strain>
    </source>
</reference>
<evidence type="ECO:0000313" key="2">
    <source>
        <dbReference type="EMBL" id="MYH61380.1"/>
    </source>
</evidence>
<sequence length="222" mass="23605">MPRYALYSKVLVLILLTGILLPGTLLAHGGIGVQHLNNIPAGPFRVYVWSDPEPPEVGEYHVTIALTENVEGDSTGLAGGPVLDASVTVELAHVDSGETLSALATHDDALNKLFYVASFEPARKGLWSVQVRILPPGCDESQNGAGQQAGDSAMPCDTEQVVSFQDEILPKAFPWRALLGGILSILLILGAIVLYWATRPPAELEEPVPVRQRDPAPAGGQS</sequence>
<gene>
    <name evidence="2" type="ORF">F4148_06335</name>
</gene>
<keyword evidence="1" id="KW-0472">Membrane</keyword>
<dbReference type="AlphaFoldDB" id="A0A6B1FYQ6"/>
<keyword evidence="1" id="KW-0812">Transmembrane</keyword>
<comment type="caution">
    <text evidence="2">The sequence shown here is derived from an EMBL/GenBank/DDBJ whole genome shotgun (WGS) entry which is preliminary data.</text>
</comment>
<feature type="transmembrane region" description="Helical" evidence="1">
    <location>
        <begin position="173"/>
        <end position="197"/>
    </location>
</feature>
<organism evidence="2">
    <name type="scientific">Caldilineaceae bacterium SB0675_bin_29</name>
    <dbReference type="NCBI Taxonomy" id="2605266"/>
    <lineage>
        <taxon>Bacteria</taxon>
        <taxon>Bacillati</taxon>
        <taxon>Chloroflexota</taxon>
        <taxon>Caldilineae</taxon>
        <taxon>Caldilineales</taxon>
        <taxon>Caldilineaceae</taxon>
    </lineage>
</organism>
<keyword evidence="1" id="KW-1133">Transmembrane helix</keyword>
<proteinExistence type="predicted"/>
<dbReference type="EMBL" id="VYDA01000236">
    <property type="protein sequence ID" value="MYH61380.1"/>
    <property type="molecule type" value="Genomic_DNA"/>
</dbReference>
<accession>A0A6B1FYQ6</accession>
<protein>
    <submittedName>
        <fullName evidence="2">Uncharacterized protein</fullName>
    </submittedName>
</protein>